<dbReference type="InterPro" id="IPR011990">
    <property type="entry name" value="TPR-like_helical_dom_sf"/>
</dbReference>
<dbReference type="Gene3D" id="1.25.40.10">
    <property type="entry name" value="Tetratricopeptide repeat domain"/>
    <property type="match status" value="1"/>
</dbReference>
<accession>A0A817LM07</accession>
<protein>
    <recommendedName>
        <fullName evidence="4">EF-hand domain-containing protein</fullName>
    </recommendedName>
</protein>
<feature type="repeat" description="TPR" evidence="2">
    <location>
        <begin position="655"/>
        <end position="688"/>
    </location>
</feature>
<dbReference type="GO" id="GO:0005509">
    <property type="term" value="F:calcium ion binding"/>
    <property type="evidence" value="ECO:0007669"/>
    <property type="project" value="InterPro"/>
</dbReference>
<dbReference type="SUPFAM" id="SSF47473">
    <property type="entry name" value="EF-hand"/>
    <property type="match status" value="1"/>
</dbReference>
<dbReference type="PROSITE" id="PS00018">
    <property type="entry name" value="EF_HAND_1"/>
    <property type="match status" value="1"/>
</dbReference>
<evidence type="ECO:0000313" key="5">
    <source>
        <dbReference type="EMBL" id="CAF3011561.1"/>
    </source>
</evidence>
<dbReference type="Pfam" id="PF13202">
    <property type="entry name" value="EF-hand_5"/>
    <property type="match status" value="1"/>
</dbReference>
<dbReference type="SMART" id="SM00028">
    <property type="entry name" value="TPR"/>
    <property type="match status" value="1"/>
</dbReference>
<dbReference type="Gene3D" id="1.10.238.10">
    <property type="entry name" value="EF-hand"/>
    <property type="match status" value="1"/>
</dbReference>
<sequence length="750" mass="87556">MAGYSFQSSSSSGGGADSAFQQADANGDGRVDINEFRNFLVACTTVITSSTLNEDVQRMEKKIDRNFVNLESHQLVWLASQHGHNSVSVETLRQIIDYTKLFEDADACEEYMKTSSEITTFLMISDGMNHEILSRIHNIKQVFRVYIHDTSSEENNNECLAKYPKVKLASKDVQLLLVTLTEDVKTFLKQNKSILISNNNLNSLPEQQVTHGDSLSWWSVFLDFLLYYLPYPKKDCLKKLVTAMKKYYTGNSAELRNVEEFENNYRMEDAIKWYTREMFVYRLVNKGFRQRNITLLILFGFYIQDIFSQLNDEHQKFKSTHLSSDLIKVYRGQSMWNEEIQDIKYGYNKIVNWCFFSTTRDRPLAFVYLNDFVKSEDPIQNVLFEIEIDYRTMSYPYADIAHLSYFPVESEILFMTGTAFHLIDTVYSEAEHLWLIKLKLEEDRRKTKENNSLSSTNSDTSKRSHLKTAVRTLLQRLDSIPTGDMNIIFDEIVALFPTEQNWLTAVRFHCLANHEQYRYGSILSTFKSRATNYYKALEIWRTYVNDIELNCHLDIADIHFEMAECHAHILVEEYKLAEIHYDLALENYILAQQSISIENNDKTCIYEKLDDIYQMKMKIANVNSNSDIFEMALKNRKDYVTHLIESNQPNDVTLASSYKNLAEMYKSVEKYDEALINYEKALGIYRSQTPSDYYTILCLAKEIADIYTRYKRDNSSAWQYQEIVRDIESKETSKLGHFMTAAKLHKTTTV</sequence>
<dbReference type="AlphaFoldDB" id="A0A817LM07"/>
<reference evidence="5" key="1">
    <citation type="submission" date="2021-02" db="EMBL/GenBank/DDBJ databases">
        <authorList>
            <person name="Nowell W R."/>
        </authorList>
    </citation>
    <scope>NUCLEOTIDE SEQUENCE</scope>
</reference>
<keyword evidence="2" id="KW-0802">TPR repeat</keyword>
<dbReference type="SUPFAM" id="SSF48452">
    <property type="entry name" value="TPR-like"/>
    <property type="match status" value="1"/>
</dbReference>
<feature type="domain" description="EF-hand" evidence="4">
    <location>
        <begin position="11"/>
        <end position="46"/>
    </location>
</feature>
<feature type="region of interest" description="Disordered" evidence="3">
    <location>
        <begin position="1"/>
        <end position="21"/>
    </location>
</feature>
<dbReference type="InterPro" id="IPR011992">
    <property type="entry name" value="EF-hand-dom_pair"/>
</dbReference>
<evidence type="ECO:0000256" key="1">
    <source>
        <dbReference type="ARBA" id="ARBA00022837"/>
    </source>
</evidence>
<evidence type="ECO:0000256" key="3">
    <source>
        <dbReference type="SAM" id="MobiDB-lite"/>
    </source>
</evidence>
<dbReference type="SMART" id="SM00054">
    <property type="entry name" value="EFh"/>
    <property type="match status" value="1"/>
</dbReference>
<evidence type="ECO:0000313" key="6">
    <source>
        <dbReference type="Proteomes" id="UP000663825"/>
    </source>
</evidence>
<dbReference type="PROSITE" id="PS50222">
    <property type="entry name" value="EF_HAND_2"/>
    <property type="match status" value="1"/>
</dbReference>
<name>A0A817LM07_9BILA</name>
<keyword evidence="1" id="KW-0106">Calcium</keyword>
<comment type="caution">
    <text evidence="5">The sequence shown here is derived from an EMBL/GenBank/DDBJ whole genome shotgun (WGS) entry which is preliminary data.</text>
</comment>
<evidence type="ECO:0000259" key="4">
    <source>
        <dbReference type="PROSITE" id="PS50222"/>
    </source>
</evidence>
<dbReference type="InterPro" id="IPR018247">
    <property type="entry name" value="EF_Hand_1_Ca_BS"/>
</dbReference>
<dbReference type="SUPFAM" id="SSF56399">
    <property type="entry name" value="ADP-ribosylation"/>
    <property type="match status" value="1"/>
</dbReference>
<proteinExistence type="predicted"/>
<dbReference type="Proteomes" id="UP000663825">
    <property type="component" value="Unassembled WGS sequence"/>
</dbReference>
<dbReference type="InterPro" id="IPR019734">
    <property type="entry name" value="TPR_rpt"/>
</dbReference>
<gene>
    <name evidence="5" type="ORF">TIS948_LOCUS1972</name>
</gene>
<organism evidence="5 6">
    <name type="scientific">Rotaria socialis</name>
    <dbReference type="NCBI Taxonomy" id="392032"/>
    <lineage>
        <taxon>Eukaryota</taxon>
        <taxon>Metazoa</taxon>
        <taxon>Spiralia</taxon>
        <taxon>Gnathifera</taxon>
        <taxon>Rotifera</taxon>
        <taxon>Eurotatoria</taxon>
        <taxon>Bdelloidea</taxon>
        <taxon>Philodinida</taxon>
        <taxon>Philodinidae</taxon>
        <taxon>Rotaria</taxon>
    </lineage>
</organism>
<dbReference type="PROSITE" id="PS50005">
    <property type="entry name" value="TPR"/>
    <property type="match status" value="1"/>
</dbReference>
<dbReference type="OrthoDB" id="10069406at2759"/>
<dbReference type="Gene3D" id="3.90.176.10">
    <property type="entry name" value="Toxin ADP-ribosyltransferase, Chain A, domain 1"/>
    <property type="match status" value="1"/>
</dbReference>
<evidence type="ECO:0000256" key="2">
    <source>
        <dbReference type="PROSITE-ProRule" id="PRU00339"/>
    </source>
</evidence>
<dbReference type="EMBL" id="CAJNXB010000058">
    <property type="protein sequence ID" value="CAF3011561.1"/>
    <property type="molecule type" value="Genomic_DNA"/>
</dbReference>
<dbReference type="InterPro" id="IPR002048">
    <property type="entry name" value="EF_hand_dom"/>
</dbReference>